<dbReference type="InterPro" id="IPR050493">
    <property type="entry name" value="FAD-dep_Monooxygenase_BioMet"/>
</dbReference>
<evidence type="ECO:0000256" key="3">
    <source>
        <dbReference type="ARBA" id="ARBA00022827"/>
    </source>
</evidence>
<feature type="domain" description="FAD-binding" evidence="6">
    <location>
        <begin position="16"/>
        <end position="382"/>
    </location>
</feature>
<dbReference type="InterPro" id="IPR036188">
    <property type="entry name" value="FAD/NAD-bd_sf"/>
</dbReference>
<organism evidence="7 8">
    <name type="scientific">Neolentinus lepideus HHB14362 ss-1</name>
    <dbReference type="NCBI Taxonomy" id="1314782"/>
    <lineage>
        <taxon>Eukaryota</taxon>
        <taxon>Fungi</taxon>
        <taxon>Dikarya</taxon>
        <taxon>Basidiomycota</taxon>
        <taxon>Agaricomycotina</taxon>
        <taxon>Agaricomycetes</taxon>
        <taxon>Gloeophyllales</taxon>
        <taxon>Gloeophyllaceae</taxon>
        <taxon>Neolentinus</taxon>
    </lineage>
</organism>
<dbReference type="Pfam" id="PF01494">
    <property type="entry name" value="FAD_binding_3"/>
    <property type="match status" value="1"/>
</dbReference>
<keyword evidence="5" id="KW-0503">Monooxygenase</keyword>
<accession>A0A165VF31</accession>
<evidence type="ECO:0000256" key="5">
    <source>
        <dbReference type="ARBA" id="ARBA00023033"/>
    </source>
</evidence>
<dbReference type="InParanoid" id="A0A165VF31"/>
<keyword evidence="2" id="KW-0285">Flavoprotein</keyword>
<dbReference type="PANTHER" id="PTHR13789:SF147">
    <property type="entry name" value="PUTATIVE (AFU_ORTHOLOGUE AFUA_2G01950)-RELATED"/>
    <property type="match status" value="1"/>
</dbReference>
<evidence type="ECO:0000256" key="4">
    <source>
        <dbReference type="ARBA" id="ARBA00023002"/>
    </source>
</evidence>
<evidence type="ECO:0000256" key="2">
    <source>
        <dbReference type="ARBA" id="ARBA00022630"/>
    </source>
</evidence>
<dbReference type="AlphaFoldDB" id="A0A165VF31"/>
<evidence type="ECO:0000259" key="6">
    <source>
        <dbReference type="Pfam" id="PF01494"/>
    </source>
</evidence>
<dbReference type="EMBL" id="KV425554">
    <property type="protein sequence ID" value="KZT29583.1"/>
    <property type="molecule type" value="Genomic_DNA"/>
</dbReference>
<keyword evidence="4" id="KW-0560">Oxidoreductase</keyword>
<dbReference type="GO" id="GO:0071949">
    <property type="term" value="F:FAD binding"/>
    <property type="evidence" value="ECO:0007669"/>
    <property type="project" value="InterPro"/>
</dbReference>
<dbReference type="Gene3D" id="3.50.50.60">
    <property type="entry name" value="FAD/NAD(P)-binding domain"/>
    <property type="match status" value="1"/>
</dbReference>
<dbReference type="PANTHER" id="PTHR13789">
    <property type="entry name" value="MONOOXYGENASE"/>
    <property type="match status" value="1"/>
</dbReference>
<protein>
    <submittedName>
        <fullName evidence="7">FAD/NAD(P)-binding domain-containing protein</fullName>
    </submittedName>
</protein>
<evidence type="ECO:0000313" key="8">
    <source>
        <dbReference type="Proteomes" id="UP000076761"/>
    </source>
</evidence>
<reference evidence="7 8" key="1">
    <citation type="journal article" date="2016" name="Mol. Biol. Evol.">
        <title>Comparative Genomics of Early-Diverging Mushroom-Forming Fungi Provides Insights into the Origins of Lignocellulose Decay Capabilities.</title>
        <authorList>
            <person name="Nagy L.G."/>
            <person name="Riley R."/>
            <person name="Tritt A."/>
            <person name="Adam C."/>
            <person name="Daum C."/>
            <person name="Floudas D."/>
            <person name="Sun H."/>
            <person name="Yadav J.S."/>
            <person name="Pangilinan J."/>
            <person name="Larsson K.H."/>
            <person name="Matsuura K."/>
            <person name="Barry K."/>
            <person name="Labutti K."/>
            <person name="Kuo R."/>
            <person name="Ohm R.A."/>
            <person name="Bhattacharya S.S."/>
            <person name="Shirouzu T."/>
            <person name="Yoshinaga Y."/>
            <person name="Martin F.M."/>
            <person name="Grigoriev I.V."/>
            <person name="Hibbett D.S."/>
        </authorList>
    </citation>
    <scope>NUCLEOTIDE SEQUENCE [LARGE SCALE GENOMIC DNA]</scope>
    <source>
        <strain evidence="7 8">HHB14362 ss-1</strain>
    </source>
</reference>
<evidence type="ECO:0000256" key="1">
    <source>
        <dbReference type="ARBA" id="ARBA00007992"/>
    </source>
</evidence>
<dbReference type="GO" id="GO:0004497">
    <property type="term" value="F:monooxygenase activity"/>
    <property type="evidence" value="ECO:0007669"/>
    <property type="project" value="UniProtKB-KW"/>
</dbReference>
<name>A0A165VF31_9AGAM</name>
<dbReference type="PRINTS" id="PR00420">
    <property type="entry name" value="RNGMNOXGNASE"/>
</dbReference>
<proteinExistence type="inferred from homology"/>
<gene>
    <name evidence="7" type="ORF">NEOLEDRAFT_611540</name>
</gene>
<dbReference type="PROSITE" id="PS51257">
    <property type="entry name" value="PROKAR_LIPOPROTEIN"/>
    <property type="match status" value="1"/>
</dbReference>
<dbReference type="STRING" id="1314782.A0A165VF31"/>
<dbReference type="Proteomes" id="UP000076761">
    <property type="component" value="Unassembled WGS sequence"/>
</dbReference>
<evidence type="ECO:0000313" key="7">
    <source>
        <dbReference type="EMBL" id="KZT29583.1"/>
    </source>
</evidence>
<keyword evidence="3" id="KW-0274">FAD</keyword>
<comment type="similarity">
    <text evidence="1">Belongs to the paxM FAD-dependent monooxygenase family.</text>
</comment>
<dbReference type="InterPro" id="IPR002938">
    <property type="entry name" value="FAD-bd"/>
</dbReference>
<keyword evidence="8" id="KW-1185">Reference proteome</keyword>
<dbReference type="SUPFAM" id="SSF51905">
    <property type="entry name" value="FAD/NAD(P)-binding domain"/>
    <property type="match status" value="1"/>
</dbReference>
<dbReference type="OrthoDB" id="5428495at2759"/>
<sequence>MSGTVPKGKAKAPCTIDIVVVGGGVAGLACALGLGRAGHRVVVLEEDDQTGDGGCGSRLPPNMTRILRDRWELGEEMEKTAVTIETGCVSKYETGEVLGLHPWNDAVMQQTGASFEVMHHADLIKMLQDAAKSFGAQIRTKCKVVSITSGSFQAHEKPTVSLASGETLTADFIIGADGPDSSVKSLVLGKADNPEPMGLLSWHTLIPWSAVEEDPDLEAFAQGKDVLWQHYGGGHAAVGYPLKGHGKQHFCLHAWTPDDGSFKDPGRGSWREAFPNSMMVNALGECDPRIKKLAKLGKLPSCLRVFKTSELQDFIPPDSPVILVGDAAHSFPAGSIQQNSMVIGDAACLSEFFSHLASLDQMPTLLEAFEEVRQPRVNAILKSESFIMHYITASGSSRDARDTQMRKQREEGRGVFEDTEMFAGLLNAFNYDAVDGAAEWWMTWGTLNERTATERVDVVVSVS</sequence>